<evidence type="ECO:0000259" key="1">
    <source>
        <dbReference type="Pfam" id="PF18962"/>
    </source>
</evidence>
<dbReference type="Pfam" id="PF18962">
    <property type="entry name" value="Por_Secre_tail"/>
    <property type="match status" value="1"/>
</dbReference>
<organism evidence="2 3">
    <name type="scientific">Williamwhitmania taraxaci</name>
    <dbReference type="NCBI Taxonomy" id="1640674"/>
    <lineage>
        <taxon>Bacteria</taxon>
        <taxon>Pseudomonadati</taxon>
        <taxon>Bacteroidota</taxon>
        <taxon>Bacteroidia</taxon>
        <taxon>Bacteroidales</taxon>
        <taxon>Williamwhitmaniaceae</taxon>
        <taxon>Williamwhitmania</taxon>
    </lineage>
</organism>
<dbReference type="InterPro" id="IPR026444">
    <property type="entry name" value="Secre_tail"/>
</dbReference>
<evidence type="ECO:0000313" key="3">
    <source>
        <dbReference type="Proteomes" id="UP000199452"/>
    </source>
</evidence>
<protein>
    <submittedName>
        <fullName evidence="2">Por secretion system C-terminal sorting domain-containing protein</fullName>
    </submittedName>
</protein>
<dbReference type="Gene3D" id="2.60.40.4070">
    <property type="match status" value="1"/>
</dbReference>
<dbReference type="OrthoDB" id="9806701at2"/>
<proteinExistence type="predicted"/>
<accession>A0A1G6HJX8</accession>
<name>A0A1G6HJX8_9BACT</name>
<reference evidence="2 3" key="1">
    <citation type="submission" date="2016-09" db="EMBL/GenBank/DDBJ databases">
        <authorList>
            <person name="Capua I."/>
            <person name="De Benedictis P."/>
            <person name="Joannis T."/>
            <person name="Lombin L.H."/>
            <person name="Cattoli G."/>
        </authorList>
    </citation>
    <scope>NUCLEOTIDE SEQUENCE [LARGE SCALE GENOMIC DNA]</scope>
    <source>
        <strain evidence="2 3">A7P-90m</strain>
    </source>
</reference>
<dbReference type="GO" id="GO:0016788">
    <property type="term" value="F:hydrolase activity, acting on ester bonds"/>
    <property type="evidence" value="ECO:0007669"/>
    <property type="project" value="InterPro"/>
</dbReference>
<dbReference type="STRING" id="1640674.SAMN05216323_10119"/>
<dbReference type="EMBL" id="FMYP01000011">
    <property type="protein sequence ID" value="SDB93746.1"/>
    <property type="molecule type" value="Genomic_DNA"/>
</dbReference>
<dbReference type="NCBIfam" id="TIGR04183">
    <property type="entry name" value="Por_Secre_tail"/>
    <property type="match status" value="1"/>
</dbReference>
<feature type="domain" description="Secretion system C-terminal sorting" evidence="1">
    <location>
        <begin position="286"/>
        <end position="362"/>
    </location>
</feature>
<evidence type="ECO:0000313" key="2">
    <source>
        <dbReference type="EMBL" id="SDB93746.1"/>
    </source>
</evidence>
<dbReference type="SUPFAM" id="SSF48537">
    <property type="entry name" value="Phospholipase C/P1 nuclease"/>
    <property type="match status" value="1"/>
</dbReference>
<dbReference type="AlphaFoldDB" id="A0A1G6HJX8"/>
<dbReference type="RefSeq" id="WP_092436255.1">
    <property type="nucleotide sequence ID" value="NZ_FMYP01000011.1"/>
</dbReference>
<dbReference type="Proteomes" id="UP000199452">
    <property type="component" value="Unassembled WGS sequence"/>
</dbReference>
<sequence length="364" mass="40748">MKKQFLYSIGLLALTLTLVSWGGTGHRSINGHTTFYFNQELSAYTTWSSALQSHASDADNRKDSDPTEGKKHYIDIDNYSEYNQNGTIMERYEDAVSKYGYNVGSWGILPWATITTYDTLVKCFRRNDLNKAVLVAADLGHYVGDGHMPLHITDNYDGQNTGNKGIHSRYESSMLGDYIGQITYTQRDISVIRNVSRYIFDYIYKNSRYKDSIFAADVYAQTKGSINSNAYNAALWEKTATITKELLPNAAHALAELIYTAFIESKSTTGVEEMVSTKSISIDKCFPNPFSSSTSIHYTLAKYSNVEMLVIDSRGQLVANLASGVMSEGTHEVEWHPTSVSAGIYFLVARSDNFVETQKLVVVR</sequence>
<keyword evidence="3" id="KW-1185">Reference proteome</keyword>
<dbReference type="InterPro" id="IPR008947">
    <property type="entry name" value="PLipase_C/P1_nuclease_dom_sf"/>
</dbReference>
<gene>
    <name evidence="2" type="ORF">SAMN05216323_10119</name>
</gene>
<dbReference type="Gene3D" id="1.10.575.10">
    <property type="entry name" value="P1 Nuclease"/>
    <property type="match status" value="1"/>
</dbReference>